<dbReference type="SUPFAM" id="SSF56784">
    <property type="entry name" value="HAD-like"/>
    <property type="match status" value="1"/>
</dbReference>
<proteinExistence type="predicted"/>
<sequence>MTTRQSTLNFSKKASKIIWKHNKPFNQPRTIIFGVYGQFVPHRKIAAFDLDGTLIKPKSGSTFPKHASDWKFLHKNLKERLSSLIDDGYAVIIISNQNYESRPAKLEEWQRKLEFIGDKLEDIPFVCMAATSKDENRKPNVGMWECLERYLEAQEVGKPDISQSFYVGDAAGRPRENRRAADHSSDDLNFAKNLDLQFYTPEEYF</sequence>
<organism evidence="1 3">
    <name type="scientific">Wallemia mellicola</name>
    <dbReference type="NCBI Taxonomy" id="1708541"/>
    <lineage>
        <taxon>Eukaryota</taxon>
        <taxon>Fungi</taxon>
        <taxon>Dikarya</taxon>
        <taxon>Basidiomycota</taxon>
        <taxon>Wallemiomycotina</taxon>
        <taxon>Wallemiomycetes</taxon>
        <taxon>Wallemiales</taxon>
        <taxon>Wallemiaceae</taxon>
        <taxon>Wallemia</taxon>
    </lineage>
</organism>
<evidence type="ECO:0000313" key="3">
    <source>
        <dbReference type="Proteomes" id="UP000307169"/>
    </source>
</evidence>
<dbReference type="InterPro" id="IPR013954">
    <property type="entry name" value="PNK3P"/>
</dbReference>
<dbReference type="Gene3D" id="3.40.50.1000">
    <property type="entry name" value="HAD superfamily/HAD-like"/>
    <property type="match status" value="1"/>
</dbReference>
<dbReference type="AlphaFoldDB" id="A0A4T0MIJ5"/>
<accession>A0A4T0MIJ5</accession>
<dbReference type="PANTHER" id="PTHR12083">
    <property type="entry name" value="BIFUNCTIONAL POLYNUCLEOTIDE PHOSPHATASE/KINASE"/>
    <property type="match status" value="1"/>
</dbReference>
<gene>
    <name evidence="2" type="ORF">E3Q02_03097</name>
    <name evidence="1" type="ORF">E3Q17_04031</name>
</gene>
<dbReference type="GO" id="GO:0046403">
    <property type="term" value="F:polynucleotide 3'-phosphatase activity"/>
    <property type="evidence" value="ECO:0007669"/>
    <property type="project" value="TreeGrafter"/>
</dbReference>
<dbReference type="GO" id="GO:0046404">
    <property type="term" value="F:ATP-dependent polydeoxyribonucleotide 5'-hydroxyl-kinase activity"/>
    <property type="evidence" value="ECO:0007669"/>
    <property type="project" value="TreeGrafter"/>
</dbReference>
<dbReference type="Proteomes" id="UP000307169">
    <property type="component" value="Unassembled WGS sequence"/>
</dbReference>
<dbReference type="InterPro" id="IPR023214">
    <property type="entry name" value="HAD_sf"/>
</dbReference>
<dbReference type="InterPro" id="IPR036412">
    <property type="entry name" value="HAD-like_sf"/>
</dbReference>
<evidence type="ECO:0000313" key="1">
    <source>
        <dbReference type="EMBL" id="TIB96092.1"/>
    </source>
</evidence>
<comment type="caution">
    <text evidence="1">The sequence shown here is derived from an EMBL/GenBank/DDBJ whole genome shotgun (WGS) entry which is preliminary data.</text>
</comment>
<dbReference type="EMBL" id="SPRW01000037">
    <property type="protein sequence ID" value="TIC63342.1"/>
    <property type="molecule type" value="Genomic_DNA"/>
</dbReference>
<evidence type="ECO:0000313" key="4">
    <source>
        <dbReference type="Proteomes" id="UP000309601"/>
    </source>
</evidence>
<dbReference type="Proteomes" id="UP000309601">
    <property type="component" value="Unassembled WGS sequence"/>
</dbReference>
<evidence type="ECO:0000313" key="2">
    <source>
        <dbReference type="EMBL" id="TIC63342.1"/>
    </source>
</evidence>
<dbReference type="NCBIfam" id="TIGR01664">
    <property type="entry name" value="DNA-3'-Pase"/>
    <property type="match status" value="1"/>
</dbReference>
<protein>
    <submittedName>
        <fullName evidence="1">PNK3P-domain-containing protein</fullName>
    </submittedName>
</protein>
<dbReference type="PANTHER" id="PTHR12083:SF9">
    <property type="entry name" value="BIFUNCTIONAL POLYNUCLEOTIDE PHOSPHATASE_KINASE"/>
    <property type="match status" value="1"/>
</dbReference>
<dbReference type="Pfam" id="PF08645">
    <property type="entry name" value="PNK3P"/>
    <property type="match status" value="1"/>
</dbReference>
<dbReference type="GO" id="GO:0003690">
    <property type="term" value="F:double-stranded DNA binding"/>
    <property type="evidence" value="ECO:0007669"/>
    <property type="project" value="TreeGrafter"/>
</dbReference>
<dbReference type="NCBIfam" id="TIGR01662">
    <property type="entry name" value="HAD-SF-IIIA"/>
    <property type="match status" value="1"/>
</dbReference>
<dbReference type="GO" id="GO:0006281">
    <property type="term" value="P:DNA repair"/>
    <property type="evidence" value="ECO:0007669"/>
    <property type="project" value="TreeGrafter"/>
</dbReference>
<reference evidence="3 4" key="1">
    <citation type="submission" date="2019-03" db="EMBL/GenBank/DDBJ databases">
        <title>Sequencing 25 genomes of Wallemia mellicola.</title>
        <authorList>
            <person name="Gostincar C."/>
        </authorList>
    </citation>
    <scope>NUCLEOTIDE SEQUENCE [LARGE SCALE GENOMIC DNA]</scope>
    <source>
        <strain evidence="1 3">EXF-1262</strain>
        <strain evidence="2 4">EXF-1274</strain>
    </source>
</reference>
<name>A0A4T0MIJ5_9BASI</name>
<dbReference type="EMBL" id="SPRH01000072">
    <property type="protein sequence ID" value="TIB96092.1"/>
    <property type="molecule type" value="Genomic_DNA"/>
</dbReference>
<dbReference type="InterPro" id="IPR006549">
    <property type="entry name" value="HAD-SF_hydro_IIIA"/>
</dbReference>
<dbReference type="InterPro" id="IPR006551">
    <property type="entry name" value="Polynucleotide_phosphatase"/>
</dbReference>